<evidence type="ECO:0000259" key="3">
    <source>
        <dbReference type="SMART" id="SM00532"/>
    </source>
</evidence>
<dbReference type="CDD" id="cd00114">
    <property type="entry name" value="LIGANc"/>
    <property type="match status" value="1"/>
</dbReference>
<evidence type="ECO:0000313" key="4">
    <source>
        <dbReference type="EMBL" id="CCQ59071.1"/>
    </source>
</evidence>
<proteinExistence type="predicted"/>
<dbReference type="InterPro" id="IPR013839">
    <property type="entry name" value="DNAligase_adenylation"/>
</dbReference>
<dbReference type="SMART" id="SM00532">
    <property type="entry name" value="LIGANc"/>
    <property type="match status" value="1"/>
</dbReference>
<dbReference type="PANTHER" id="PTHR23389">
    <property type="entry name" value="CHROMOSOME TRANSMISSION FIDELITY FACTOR 18"/>
    <property type="match status" value="1"/>
</dbReference>
<name>T2IZJ7_CROWT</name>
<sequence length="233" mass="26826">MIEQRIQQLRQQLQKANYAYYVLDNPIMEDAVYDQLYRELDTLEKENTHLITSDSPTQRVGDKPASQFVSLAHNIPLYSLENAFNLENLQAWQKRWQRYSEKENIESAEYVCELKIDGSALALTYENGLLIRGVTRGDGTTGEDITQNVRTIRSIPLKLNLENPPPIIEVRGEAFLPLDEFDRINQQREENGEALFANPRNAAAGTLRQLDPKIVDQRRLQFLPILCILKPQT</sequence>
<dbReference type="Pfam" id="PF01653">
    <property type="entry name" value="DNA_ligase_aden"/>
    <property type="match status" value="1"/>
</dbReference>
<dbReference type="PANTHER" id="PTHR23389:SF9">
    <property type="entry name" value="DNA LIGASE"/>
    <property type="match status" value="1"/>
</dbReference>
<organism evidence="4 5">
    <name type="scientific">Crocosphaera watsonii WH 0005</name>
    <dbReference type="NCBI Taxonomy" id="423472"/>
    <lineage>
        <taxon>Bacteria</taxon>
        <taxon>Bacillati</taxon>
        <taxon>Cyanobacteriota</taxon>
        <taxon>Cyanophyceae</taxon>
        <taxon>Oscillatoriophycideae</taxon>
        <taxon>Chroococcales</taxon>
        <taxon>Aphanothecaceae</taxon>
        <taxon>Crocosphaera</taxon>
    </lineage>
</organism>
<keyword evidence="4" id="KW-0436">Ligase</keyword>
<dbReference type="PROSITE" id="PS01055">
    <property type="entry name" value="DNA_LIGASE_N1"/>
    <property type="match status" value="1"/>
</dbReference>
<dbReference type="AlphaFoldDB" id="T2IZJ7"/>
<keyword evidence="2" id="KW-0234">DNA repair</keyword>
<gene>
    <name evidence="4" type="ORF">CWATWH0005_4068</name>
</gene>
<evidence type="ECO:0000256" key="2">
    <source>
        <dbReference type="ARBA" id="ARBA00023204"/>
    </source>
</evidence>
<keyword evidence="1" id="KW-0227">DNA damage</keyword>
<evidence type="ECO:0000256" key="1">
    <source>
        <dbReference type="ARBA" id="ARBA00022763"/>
    </source>
</evidence>
<evidence type="ECO:0000313" key="5">
    <source>
        <dbReference type="Proteomes" id="UP000017981"/>
    </source>
</evidence>
<dbReference type="GO" id="GO:0003911">
    <property type="term" value="F:DNA ligase (NAD+) activity"/>
    <property type="evidence" value="ECO:0007669"/>
    <property type="project" value="UniProtKB-EC"/>
</dbReference>
<dbReference type="Gene3D" id="3.30.470.30">
    <property type="entry name" value="DNA ligase/mRNA capping enzyme"/>
    <property type="match status" value="1"/>
</dbReference>
<dbReference type="InterPro" id="IPR018239">
    <property type="entry name" value="DNA_ligase_AS"/>
</dbReference>
<dbReference type="EMBL" id="CAQL01001163">
    <property type="protein sequence ID" value="CCQ59071.1"/>
    <property type="molecule type" value="Genomic_DNA"/>
</dbReference>
<dbReference type="GO" id="GO:0006281">
    <property type="term" value="P:DNA repair"/>
    <property type="evidence" value="ECO:0007669"/>
    <property type="project" value="UniProtKB-KW"/>
</dbReference>
<protein>
    <submittedName>
        <fullName evidence="4">DNA ligase</fullName>
        <ecNumber evidence="4">6.5.1.2</ecNumber>
    </submittedName>
</protein>
<dbReference type="InterPro" id="IPR013840">
    <property type="entry name" value="DNAligase_N"/>
</dbReference>
<dbReference type="Pfam" id="PF22745">
    <property type="entry name" value="Nlig-Ia"/>
    <property type="match status" value="1"/>
</dbReference>
<reference evidence="4 5" key="1">
    <citation type="submission" date="2013-01" db="EMBL/GenBank/DDBJ databases">
        <authorList>
            <person name="Bench S."/>
        </authorList>
    </citation>
    <scope>NUCLEOTIDE SEQUENCE [LARGE SCALE GENOMIC DNA]</scope>
    <source>
        <strain evidence="4 5">WH 0005</strain>
    </source>
</reference>
<feature type="domain" description="NAD-dependent DNA ligase N-terminal" evidence="3">
    <location>
        <begin position="1"/>
        <end position="232"/>
    </location>
</feature>
<dbReference type="EC" id="6.5.1.2" evidence="4"/>
<dbReference type="Gene3D" id="1.10.287.610">
    <property type="entry name" value="Helix hairpin bin"/>
    <property type="match status" value="1"/>
</dbReference>
<dbReference type="SUPFAM" id="SSF56091">
    <property type="entry name" value="DNA ligase/mRNA capping enzyme, catalytic domain"/>
    <property type="match status" value="1"/>
</dbReference>
<accession>T2IZJ7</accession>
<comment type="caution">
    <text evidence="4">The sequence shown here is derived from an EMBL/GenBank/DDBJ whole genome shotgun (WGS) entry which is preliminary data.</text>
</comment>
<dbReference type="Proteomes" id="UP000017981">
    <property type="component" value="Unassembled WGS sequence"/>
</dbReference>
<dbReference type="GO" id="GO:0005829">
    <property type="term" value="C:cytosol"/>
    <property type="evidence" value="ECO:0007669"/>
    <property type="project" value="TreeGrafter"/>
</dbReference>
<dbReference type="GO" id="GO:0046872">
    <property type="term" value="F:metal ion binding"/>
    <property type="evidence" value="ECO:0007669"/>
    <property type="project" value="UniProtKB-KW"/>
</dbReference>
<reference evidence="4 5" key="2">
    <citation type="submission" date="2013-09" db="EMBL/GenBank/DDBJ databases">
        <title>Whole genome comparison of six Crocosphaera watsonii strains with differing phenotypes.</title>
        <authorList>
            <person name="Bench S.R."/>
            <person name="Heller P."/>
            <person name="Frank I."/>
            <person name="Arciniega M."/>
            <person name="Shilova I.N."/>
            <person name="Zehr J.P."/>
        </authorList>
    </citation>
    <scope>NUCLEOTIDE SEQUENCE [LARGE SCALE GENOMIC DNA]</scope>
    <source>
        <strain evidence="4 5">WH 0005</strain>
    </source>
</reference>